<dbReference type="EMBL" id="CAKOEU010000009">
    <property type="protein sequence ID" value="CAH1857331.1"/>
    <property type="molecule type" value="Genomic_DNA"/>
</dbReference>
<name>A0ABM9D3G8_9LACO</name>
<organism evidence="2 3">
    <name type="scientific">Convivina praedatoris</name>
    <dbReference type="NCBI Taxonomy" id="2880963"/>
    <lineage>
        <taxon>Bacteria</taxon>
        <taxon>Bacillati</taxon>
        <taxon>Bacillota</taxon>
        <taxon>Bacilli</taxon>
        <taxon>Lactobacillales</taxon>
        <taxon>Lactobacillaceae</taxon>
        <taxon>Convivina</taxon>
    </lineage>
</organism>
<sequence length="715" mass="79059">MMYLFDKRQEIIGLIDKSDLIEAHLDVKINQAITLDFSVPATIALDSKARYIGVPHPLKPDNYVMLRIMSIKDQSDRTEYSAYELAYQELNSYGYIKDRRFKSENAYNLMTVALGGSTWNLGVCVVPGLLQTNYYFDSNLDAITKVVNGLGGEVVFYVAITGSKITGRYMDYVIRQGEDTSKVFVHGSNLLTVERTGDNSSIYTAILPRGKGEQVSEGHDDTPDGYGRRITIEDLEWAKDKGDPMDKVKGDLVLTDPEATLEYGHIDGKPRMLIKTYDNIDDPKQLLRAAYNDLMAMNHPAIQYSATIAETDGLSLGDTVLIMHDKRKLSYKTRVFEVNYDLTNPSNTTIQLGSDLSKGGMTNRVNSLSSSISVTSEMSAWTMTHGGHNDTTFGVEQPTNPRKGNVWFKNLPNGKTELYYYDGNAWVLEASTDSQWAKNSTELNGDHTVFRGPDNPVNPQKGDTWYKDDSSEPNGIAMYAYSGSTWVKFNGITDASRLQQGIIDANRVNVLNLDANNISTGHLSANFIKGGQIDAAQIDVINLNVNSLVGNFSQFIRSRWDGSFGSTFIDGSGMKVSTTGVNTKFNSGGMTLNMNDEDVGGVGVAHMSGMPDNYQGLGFQLNGKGDYMTWSARNTGIESGNFGIKLSWFRKEWRTGGYNSGFTFDDDVVFRAGVRMYEQGGDLRETLGQLAAMDRIAIPKGFDSEGKATSWVTIK</sequence>
<reference evidence="2" key="1">
    <citation type="submission" date="2022-03" db="EMBL/GenBank/DDBJ databases">
        <authorList>
            <person name="Hettiarachchi G."/>
        </authorList>
    </citation>
    <scope>NUCLEOTIDE SEQUENCE</scope>
    <source>
        <strain evidence="2">LMG 32447</strain>
    </source>
</reference>
<dbReference type="InterPro" id="IPR007119">
    <property type="entry name" value="Phage_tail_spike_N"/>
</dbReference>
<dbReference type="NCBIfam" id="TIGR01665">
    <property type="entry name" value="put_anti_recept"/>
    <property type="match status" value="1"/>
</dbReference>
<dbReference type="Proteomes" id="UP000838102">
    <property type="component" value="Unassembled WGS sequence"/>
</dbReference>
<protein>
    <recommendedName>
        <fullName evidence="1">Tail spike domain-containing protein</fullName>
    </recommendedName>
</protein>
<dbReference type="Pfam" id="PF06605">
    <property type="entry name" value="Prophage_tail"/>
    <property type="match status" value="1"/>
</dbReference>
<keyword evidence="3" id="KW-1185">Reference proteome</keyword>
<evidence type="ECO:0000259" key="1">
    <source>
        <dbReference type="Pfam" id="PF06605"/>
    </source>
</evidence>
<proteinExistence type="predicted"/>
<evidence type="ECO:0000313" key="2">
    <source>
        <dbReference type="EMBL" id="CAH1857331.1"/>
    </source>
</evidence>
<accession>A0ABM9D3G8</accession>
<comment type="caution">
    <text evidence="2">The sequence shown here is derived from an EMBL/GenBank/DDBJ whole genome shotgun (WGS) entry which is preliminary data.</text>
</comment>
<feature type="domain" description="Tail spike" evidence="1">
    <location>
        <begin position="90"/>
        <end position="354"/>
    </location>
</feature>
<dbReference type="InterPro" id="IPR010572">
    <property type="entry name" value="Tail_dom"/>
</dbReference>
<gene>
    <name evidence="2" type="ORF">LMG032447_01499</name>
</gene>
<evidence type="ECO:0000313" key="3">
    <source>
        <dbReference type="Proteomes" id="UP000838102"/>
    </source>
</evidence>
<dbReference type="RefSeq" id="WP_248706807.1">
    <property type="nucleotide sequence ID" value="NZ_CAKOEU010000009.1"/>
</dbReference>